<evidence type="ECO:0000256" key="2">
    <source>
        <dbReference type="ARBA" id="ARBA00022679"/>
    </source>
</evidence>
<keyword evidence="2 3" id="KW-0808">Transferase</keyword>
<dbReference type="PANTHER" id="PTHR13707">
    <property type="entry name" value="KETOACID-COENZYME A TRANSFERASE"/>
    <property type="match status" value="1"/>
</dbReference>
<dbReference type="GO" id="GO:0008410">
    <property type="term" value="F:CoA-transferase activity"/>
    <property type="evidence" value="ECO:0007669"/>
    <property type="project" value="InterPro"/>
</dbReference>
<comment type="similarity">
    <text evidence="1">Belongs to the 3-oxoacid CoA-transferase subunit B family.</text>
</comment>
<organism evidence="3 4">
    <name type="scientific">Microbacterium saccharophilum</name>
    <dbReference type="NCBI Taxonomy" id="1213358"/>
    <lineage>
        <taxon>Bacteria</taxon>
        <taxon>Bacillati</taxon>
        <taxon>Actinomycetota</taxon>
        <taxon>Actinomycetes</taxon>
        <taxon>Micrococcales</taxon>
        <taxon>Microbacteriaceae</taxon>
        <taxon>Microbacterium</taxon>
    </lineage>
</organism>
<evidence type="ECO:0000313" key="4">
    <source>
        <dbReference type="Proteomes" id="UP000198702"/>
    </source>
</evidence>
<dbReference type="EMBL" id="FOQZ01000003">
    <property type="protein sequence ID" value="SFI60789.1"/>
    <property type="molecule type" value="Genomic_DNA"/>
</dbReference>
<dbReference type="PANTHER" id="PTHR13707:SF57">
    <property type="entry name" value="SUCCINYL-COA:3-KETOACID COENZYME A TRANSFERASE SUBUNIT B-RELATED"/>
    <property type="match status" value="1"/>
</dbReference>
<dbReference type="SMART" id="SM00882">
    <property type="entry name" value="CoA_trans"/>
    <property type="match status" value="1"/>
</dbReference>
<protein>
    <submittedName>
        <fullName evidence="3">3-oxoadipate CoA-transferase, beta subunit</fullName>
    </submittedName>
</protein>
<dbReference type="InterPro" id="IPR012791">
    <property type="entry name" value="3-oxoacid_CoA-transf_B"/>
</dbReference>
<proteinExistence type="inferred from homology"/>
<accession>A0A7Z7CYK5</accession>
<evidence type="ECO:0000256" key="1">
    <source>
        <dbReference type="ARBA" id="ARBA00007047"/>
    </source>
</evidence>
<dbReference type="NCBIfam" id="TIGR02428">
    <property type="entry name" value="pcaJ_scoB_fam"/>
    <property type="match status" value="1"/>
</dbReference>
<dbReference type="SUPFAM" id="SSF100950">
    <property type="entry name" value="NagB/RpiA/CoA transferase-like"/>
    <property type="match status" value="1"/>
</dbReference>
<sequence>MIGLTKTQMAREVALDLPDGAYVNLGIGLPILVAAHLDPAREVVVHSENGILGMGPSPAPGHQDPNLIDAGKAPVTLVQGGSYIGHADSFAIIRGGHLDVSVMGALQVSGAGDLANWWSGEGIPGVGGAMDLAVGAREVLVIMRHVTATGDPKIVAECSLPITARGIVSRIYTEYGVFEPTPSGLVVVGLAEGTDVDALQSRTGVALRFAGEPLTLPRAA</sequence>
<comment type="caution">
    <text evidence="3">The sequence shown here is derived from an EMBL/GenBank/DDBJ whole genome shotgun (WGS) entry which is preliminary data.</text>
</comment>
<evidence type="ECO:0000313" key="3">
    <source>
        <dbReference type="EMBL" id="SFI60789.1"/>
    </source>
</evidence>
<reference evidence="3 4" key="1">
    <citation type="submission" date="2016-10" db="EMBL/GenBank/DDBJ databases">
        <authorList>
            <person name="Varghese N."/>
            <person name="Submissions S."/>
        </authorList>
    </citation>
    <scope>NUCLEOTIDE SEQUENCE [LARGE SCALE GENOMIC DNA]</scope>
    <source>
        <strain evidence="3 4">UNC380MFSha3.1</strain>
    </source>
</reference>
<gene>
    <name evidence="3" type="ORF">SAMN04487751_2362</name>
</gene>
<dbReference type="Proteomes" id="UP000198702">
    <property type="component" value="Unassembled WGS sequence"/>
</dbReference>
<dbReference type="AlphaFoldDB" id="A0A7Z7CYK5"/>
<dbReference type="RefSeq" id="WP_028496707.1">
    <property type="nucleotide sequence ID" value="NZ_FOQZ01000003.1"/>
</dbReference>
<dbReference type="InterPro" id="IPR037171">
    <property type="entry name" value="NagB/RpiA_transferase-like"/>
</dbReference>
<dbReference type="Gene3D" id="3.40.1080.10">
    <property type="entry name" value="Glutaconate Coenzyme A-transferase"/>
    <property type="match status" value="1"/>
</dbReference>
<name>A0A7Z7CYK5_9MICO</name>
<dbReference type="Pfam" id="PF01144">
    <property type="entry name" value="CoA_trans"/>
    <property type="match status" value="1"/>
</dbReference>
<dbReference type="InterPro" id="IPR004165">
    <property type="entry name" value="CoA_trans_fam_I"/>
</dbReference>